<reference evidence="2" key="2">
    <citation type="submission" date="2015-06" db="UniProtKB">
        <authorList>
            <consortium name="EnsemblMetazoa"/>
        </authorList>
    </citation>
    <scope>IDENTIFICATION</scope>
</reference>
<organism evidence="2 3">
    <name type="scientific">Megaselia scalaris</name>
    <name type="common">Humpbacked fly</name>
    <name type="synonym">Phora scalaris</name>
    <dbReference type="NCBI Taxonomy" id="36166"/>
    <lineage>
        <taxon>Eukaryota</taxon>
        <taxon>Metazoa</taxon>
        <taxon>Ecdysozoa</taxon>
        <taxon>Arthropoda</taxon>
        <taxon>Hexapoda</taxon>
        <taxon>Insecta</taxon>
        <taxon>Pterygota</taxon>
        <taxon>Neoptera</taxon>
        <taxon>Endopterygota</taxon>
        <taxon>Diptera</taxon>
        <taxon>Brachycera</taxon>
        <taxon>Muscomorpha</taxon>
        <taxon>Platypezoidea</taxon>
        <taxon>Phoridae</taxon>
        <taxon>Megaseliini</taxon>
        <taxon>Megaselia</taxon>
    </lineage>
</organism>
<sequence>MVTIKMDSTINSNHQHHHTFMQHLPMCIKKISISTIIQYHLVIITITISMTIFIN</sequence>
<dbReference type="EMBL" id="CAQQ02035196">
    <property type="status" value="NOT_ANNOTATED_CDS"/>
    <property type="molecule type" value="Genomic_DNA"/>
</dbReference>
<dbReference type="AlphaFoldDB" id="T1GXW6"/>
<evidence type="ECO:0000313" key="2">
    <source>
        <dbReference type="EnsemblMetazoa" id="MESCA008678-PA"/>
    </source>
</evidence>
<keyword evidence="1" id="KW-0812">Transmembrane</keyword>
<name>T1GXW6_MEGSC</name>
<feature type="transmembrane region" description="Helical" evidence="1">
    <location>
        <begin position="31"/>
        <end position="54"/>
    </location>
</feature>
<evidence type="ECO:0000313" key="3">
    <source>
        <dbReference type="Proteomes" id="UP000015102"/>
    </source>
</evidence>
<evidence type="ECO:0000256" key="1">
    <source>
        <dbReference type="SAM" id="Phobius"/>
    </source>
</evidence>
<dbReference type="EnsemblMetazoa" id="MESCA008678-RA">
    <property type="protein sequence ID" value="MESCA008678-PA"/>
    <property type="gene ID" value="MESCA008678"/>
</dbReference>
<protein>
    <submittedName>
        <fullName evidence="2">Uncharacterized protein</fullName>
    </submittedName>
</protein>
<proteinExistence type="predicted"/>
<keyword evidence="1" id="KW-0472">Membrane</keyword>
<dbReference type="EMBL" id="CAQQ02035194">
    <property type="status" value="NOT_ANNOTATED_CDS"/>
    <property type="molecule type" value="Genomic_DNA"/>
</dbReference>
<accession>T1GXW6</accession>
<dbReference type="Proteomes" id="UP000015102">
    <property type="component" value="Unassembled WGS sequence"/>
</dbReference>
<dbReference type="HOGENOM" id="CLU_3034725_0_0_1"/>
<keyword evidence="1" id="KW-1133">Transmembrane helix</keyword>
<reference evidence="3" key="1">
    <citation type="submission" date="2013-02" db="EMBL/GenBank/DDBJ databases">
        <authorList>
            <person name="Hughes D."/>
        </authorList>
    </citation>
    <scope>NUCLEOTIDE SEQUENCE</scope>
    <source>
        <strain>Durham</strain>
        <strain evidence="3">NC isolate 2 -- Noor lab</strain>
    </source>
</reference>
<keyword evidence="3" id="KW-1185">Reference proteome</keyword>
<dbReference type="EMBL" id="CAQQ02035195">
    <property type="status" value="NOT_ANNOTATED_CDS"/>
    <property type="molecule type" value="Genomic_DNA"/>
</dbReference>